<dbReference type="EMBL" id="VSRR010087403">
    <property type="protein sequence ID" value="MPC91336.1"/>
    <property type="molecule type" value="Genomic_DNA"/>
</dbReference>
<feature type="compositionally biased region" description="Low complexity" evidence="1">
    <location>
        <begin position="54"/>
        <end position="73"/>
    </location>
</feature>
<evidence type="ECO:0000256" key="1">
    <source>
        <dbReference type="SAM" id="MobiDB-lite"/>
    </source>
</evidence>
<feature type="region of interest" description="Disordered" evidence="1">
    <location>
        <begin position="54"/>
        <end position="89"/>
    </location>
</feature>
<accession>A0A5B7JBB2</accession>
<dbReference type="AlphaFoldDB" id="A0A5B7JBB2"/>
<dbReference type="Proteomes" id="UP000324222">
    <property type="component" value="Unassembled WGS sequence"/>
</dbReference>
<name>A0A5B7JBB2_PORTR</name>
<sequence length="117" mass="12452">MNAPFPDRSVPAFIIHSRHSHASPAPIPTSFEETGPPGDAPLWRRTQVARGAPAWRGGAGLSRSPYCPSCCSPSPRPSTGGGGTRWRGGCLRGERKEKEVLVGIMKASKAIYVKSQA</sequence>
<keyword evidence="3" id="KW-1185">Reference proteome</keyword>
<protein>
    <submittedName>
        <fullName evidence="2">Uncharacterized protein</fullName>
    </submittedName>
</protein>
<comment type="caution">
    <text evidence="2">The sequence shown here is derived from an EMBL/GenBank/DDBJ whole genome shotgun (WGS) entry which is preliminary data.</text>
</comment>
<feature type="region of interest" description="Disordered" evidence="1">
    <location>
        <begin position="19"/>
        <end position="41"/>
    </location>
</feature>
<proteinExistence type="predicted"/>
<reference evidence="2 3" key="1">
    <citation type="submission" date="2019-05" db="EMBL/GenBank/DDBJ databases">
        <title>Another draft genome of Portunus trituberculatus and its Hox gene families provides insights of decapod evolution.</title>
        <authorList>
            <person name="Jeong J.-H."/>
            <person name="Song I."/>
            <person name="Kim S."/>
            <person name="Choi T."/>
            <person name="Kim D."/>
            <person name="Ryu S."/>
            <person name="Kim W."/>
        </authorList>
    </citation>
    <scope>NUCLEOTIDE SEQUENCE [LARGE SCALE GENOMIC DNA]</scope>
    <source>
        <tissue evidence="2">Muscle</tissue>
    </source>
</reference>
<evidence type="ECO:0000313" key="3">
    <source>
        <dbReference type="Proteomes" id="UP000324222"/>
    </source>
</evidence>
<evidence type="ECO:0000313" key="2">
    <source>
        <dbReference type="EMBL" id="MPC91336.1"/>
    </source>
</evidence>
<gene>
    <name evidence="2" type="ORF">E2C01_086364</name>
</gene>
<organism evidence="2 3">
    <name type="scientific">Portunus trituberculatus</name>
    <name type="common">Swimming crab</name>
    <name type="synonym">Neptunus trituberculatus</name>
    <dbReference type="NCBI Taxonomy" id="210409"/>
    <lineage>
        <taxon>Eukaryota</taxon>
        <taxon>Metazoa</taxon>
        <taxon>Ecdysozoa</taxon>
        <taxon>Arthropoda</taxon>
        <taxon>Crustacea</taxon>
        <taxon>Multicrustacea</taxon>
        <taxon>Malacostraca</taxon>
        <taxon>Eumalacostraca</taxon>
        <taxon>Eucarida</taxon>
        <taxon>Decapoda</taxon>
        <taxon>Pleocyemata</taxon>
        <taxon>Brachyura</taxon>
        <taxon>Eubrachyura</taxon>
        <taxon>Portunoidea</taxon>
        <taxon>Portunidae</taxon>
        <taxon>Portuninae</taxon>
        <taxon>Portunus</taxon>
    </lineage>
</organism>